<sequence length="262" mass="31202">MENWIPAIHVKVSDLDFNIDCVANSLDAEFLKRNKSLPFQERIFRAFPELSGRIHFDMTNEDIRNTVKEVFERKYKSERTEMLEKAGEIQDKLNKVIAPALPVLFQEFNLSWKKEAGDIICYLGLYSFFPRKVMTKEFWIHYLTKEENIYKAAMHEINHFVLFEKWKSMHGYEKEREPEHPEPLWFLEEMIVDPTLNTKGLQELVPYPQRAYEQFYTAVIQERTPQECIQSYYKESAAIEEFLERAYGYIGDNLQELIEKCG</sequence>
<accession>A0A1M7Y467</accession>
<organism evidence="1 2">
    <name type="scientific">Anaerocolumna xylanovorans DSM 12503</name>
    <dbReference type="NCBI Taxonomy" id="1121345"/>
    <lineage>
        <taxon>Bacteria</taxon>
        <taxon>Bacillati</taxon>
        <taxon>Bacillota</taxon>
        <taxon>Clostridia</taxon>
        <taxon>Lachnospirales</taxon>
        <taxon>Lachnospiraceae</taxon>
        <taxon>Anaerocolumna</taxon>
    </lineage>
</organism>
<keyword evidence="2" id="KW-1185">Reference proteome</keyword>
<evidence type="ECO:0000313" key="2">
    <source>
        <dbReference type="Proteomes" id="UP000184612"/>
    </source>
</evidence>
<dbReference type="EMBL" id="FRFD01000004">
    <property type="protein sequence ID" value="SHO47067.1"/>
    <property type="molecule type" value="Genomic_DNA"/>
</dbReference>
<evidence type="ECO:0000313" key="1">
    <source>
        <dbReference type="EMBL" id="SHO47067.1"/>
    </source>
</evidence>
<proteinExistence type="predicted"/>
<name>A0A1M7Y467_9FIRM</name>
<dbReference type="Proteomes" id="UP000184612">
    <property type="component" value="Unassembled WGS sequence"/>
</dbReference>
<dbReference type="AlphaFoldDB" id="A0A1M7Y467"/>
<protein>
    <recommendedName>
        <fullName evidence="3">DUF2268 domain-containing protein</fullName>
    </recommendedName>
</protein>
<gene>
    <name evidence="1" type="ORF">SAMN02745217_01384</name>
</gene>
<reference evidence="1 2" key="1">
    <citation type="submission" date="2016-12" db="EMBL/GenBank/DDBJ databases">
        <authorList>
            <person name="Song W.-J."/>
            <person name="Kurnit D.M."/>
        </authorList>
    </citation>
    <scope>NUCLEOTIDE SEQUENCE [LARGE SCALE GENOMIC DNA]</scope>
    <source>
        <strain evidence="1 2">DSM 12503</strain>
    </source>
</reference>
<dbReference type="RefSeq" id="WP_073588112.1">
    <property type="nucleotide sequence ID" value="NZ_FRFD01000004.1"/>
</dbReference>
<evidence type="ECO:0008006" key="3">
    <source>
        <dbReference type="Google" id="ProtNLM"/>
    </source>
</evidence>
<dbReference type="OrthoDB" id="2034169at2"/>